<dbReference type="Proteomes" id="UP001189122">
    <property type="component" value="Unassembled WGS sequence"/>
</dbReference>
<name>A0A7I8IGX7_SPIIN</name>
<reference evidence="2 3" key="1">
    <citation type="submission" date="2019-12" db="EMBL/GenBank/DDBJ databases">
        <authorList>
            <person name="Scholz U."/>
            <person name="Mascher M."/>
            <person name="Fiebig A."/>
        </authorList>
    </citation>
    <scope>NUCLEOTIDE SEQUENCE</scope>
</reference>
<feature type="region of interest" description="Disordered" evidence="1">
    <location>
        <begin position="101"/>
        <end position="120"/>
    </location>
</feature>
<dbReference type="Gene3D" id="3.90.550.50">
    <property type="match status" value="1"/>
</dbReference>
<dbReference type="EMBL" id="LR743589">
    <property type="protein sequence ID" value="CAA2616871.1"/>
    <property type="molecule type" value="Genomic_DNA"/>
</dbReference>
<protein>
    <submittedName>
        <fullName evidence="2">Uncharacterized protein</fullName>
    </submittedName>
</protein>
<evidence type="ECO:0000313" key="3">
    <source>
        <dbReference type="Proteomes" id="UP001189122"/>
    </source>
</evidence>
<dbReference type="AlphaFoldDB" id="A0A7I8IGX7"/>
<dbReference type="InterPro" id="IPR006740">
    <property type="entry name" value="DUF604"/>
</dbReference>
<proteinExistence type="predicted"/>
<organism evidence="2">
    <name type="scientific">Spirodela intermedia</name>
    <name type="common">Intermediate duckweed</name>
    <dbReference type="NCBI Taxonomy" id="51605"/>
    <lineage>
        <taxon>Eukaryota</taxon>
        <taxon>Viridiplantae</taxon>
        <taxon>Streptophyta</taxon>
        <taxon>Embryophyta</taxon>
        <taxon>Tracheophyta</taxon>
        <taxon>Spermatophyta</taxon>
        <taxon>Magnoliopsida</taxon>
        <taxon>Liliopsida</taxon>
        <taxon>Araceae</taxon>
        <taxon>Lemnoideae</taxon>
        <taxon>Spirodela</taxon>
    </lineage>
</organism>
<dbReference type="PANTHER" id="PTHR10811">
    <property type="entry name" value="FRINGE-RELATED"/>
    <property type="match status" value="1"/>
</dbReference>
<dbReference type="Pfam" id="PF04646">
    <property type="entry name" value="DUF604"/>
    <property type="match status" value="1"/>
</dbReference>
<dbReference type="EMBL" id="CACRZD030000002">
    <property type="protein sequence ID" value="CAA6656544.1"/>
    <property type="molecule type" value="Genomic_DNA"/>
</dbReference>
<evidence type="ECO:0000313" key="2">
    <source>
        <dbReference type="EMBL" id="CAA2616871.1"/>
    </source>
</evidence>
<sequence length="503" mass="56750">MKVFCGGPFESFFPSFDHSRRRSSPDRRPSRLPFRRSFERHAAVFVHQARRQGQLPSSGLLPLPLHLRLHSHPPPPFSLSIPRLPLRHSSAPPHRRRRRWFRRGTDGGAAPRLRPRSSARSFPHRRRYIRSWWDTSRMRGFVFLDSPLSVEDATANVNANVNASEPPIRISADVSGLPYTFPGGGLRARRRSRGHGRVRWVVLGDDDTVFFPENLAATLRRHDWEQWHYVGSSSEAVVQNEKYSFDMAFGGGGFALSWPLARALARVLDSCLVRYAHLYGSDARIFSCLAELGVGLTRDLGFHQVDLRGDIFGMLTAHPLTPLVSLHHLDNVEPIFPGMDRVQALEHLFTAVAADPGRILQQTVCYDRLALQTVSISWGYAVQVFSGNHLLLTGRSASSSHYMFNTRAFPKDPCARPAIFFLEGVAFGVDEIYTNYSRHTTESCLGNRTSMNLKRIKVSSRFLFLGTPRRHCCDILPSSGEVMEIKIRECGDELIAMLPMVGN</sequence>
<evidence type="ECO:0000256" key="1">
    <source>
        <dbReference type="SAM" id="MobiDB-lite"/>
    </source>
</evidence>
<accession>A0A7I8IGX7</accession>
<gene>
    <name evidence="2" type="ORF">SI7747_02003084</name>
</gene>
<keyword evidence="3" id="KW-1185">Reference proteome</keyword>